<gene>
    <name evidence="3" type="ORF">AUC44_10050</name>
</gene>
<dbReference type="RefSeq" id="WP_062158508.1">
    <property type="nucleotide sequence ID" value="NZ_CP013910.1"/>
</dbReference>
<feature type="transmembrane region" description="Helical" evidence="1">
    <location>
        <begin position="241"/>
        <end position="258"/>
    </location>
</feature>
<dbReference type="InterPro" id="IPR032809">
    <property type="entry name" value="Put_HupE_UreJ"/>
</dbReference>
<name>A0ABM5X609_9DEIO</name>
<feature type="transmembrane region" description="Helical" evidence="1">
    <location>
        <begin position="213"/>
        <end position="235"/>
    </location>
</feature>
<keyword evidence="1" id="KW-0472">Membrane</keyword>
<dbReference type="Proteomes" id="UP000060071">
    <property type="component" value="Chromosome"/>
</dbReference>
<accession>A0ABM5X609</accession>
<feature type="chain" id="PRO_5046922587" description="HupE/UreJ family protein" evidence="2">
    <location>
        <begin position="27"/>
        <end position="369"/>
    </location>
</feature>
<keyword evidence="4" id="KW-1185">Reference proteome</keyword>
<feature type="transmembrane region" description="Helical" evidence="1">
    <location>
        <begin position="307"/>
        <end position="334"/>
    </location>
</feature>
<proteinExistence type="predicted"/>
<keyword evidence="1" id="KW-0812">Transmembrane</keyword>
<feature type="signal peptide" evidence="2">
    <location>
        <begin position="1"/>
        <end position="26"/>
    </location>
</feature>
<evidence type="ECO:0000313" key="3">
    <source>
        <dbReference type="EMBL" id="ALW89198.1"/>
    </source>
</evidence>
<keyword evidence="2" id="KW-0732">Signal</keyword>
<evidence type="ECO:0008006" key="5">
    <source>
        <dbReference type="Google" id="ProtNLM"/>
    </source>
</evidence>
<sequence length="369" mass="38684">MRGALRQLGLRCLLVTLLALSGAAGAHSLTFSQVDVRLNLNATQLTVTLPSAALTHDPGALPAGTTTASLQAAPLSSPVTQALARLVTARLHIRAGTRSLPLTVTAARAAGENVTVILTAPAARGAVTVQSNLFPDDTLHKTFLNLYRGQSLAGQYALDRTQTTAALDAPREATTAVVLTFIREGVRHIFIGPDHILFVLALVLLGGRPRTQVRIITAFTAAHSVTLALATLNVVQLPSRLVESVIALSIVVVGLHDLRILRRAAPEGIGATRDPRAALAFGFGLIHGFGFASVLREQTLPPQAVAWSLAAFNVGVELGQLCILLAAGAALHLLRRAARPHVTRTSLRVAATLITATGGVWLAQRALGF</sequence>
<evidence type="ECO:0000313" key="4">
    <source>
        <dbReference type="Proteomes" id="UP000060071"/>
    </source>
</evidence>
<feature type="transmembrane region" description="Helical" evidence="1">
    <location>
        <begin position="346"/>
        <end position="363"/>
    </location>
</feature>
<reference evidence="3 4" key="1">
    <citation type="submission" date="2015-12" db="EMBL/GenBank/DDBJ databases">
        <authorList>
            <person name="Kim M.K."/>
            <person name="Srinivasan S."/>
            <person name="Lee J.-J."/>
            <person name="Kim K."/>
        </authorList>
    </citation>
    <scope>NUCLEOTIDE SEQUENCE [LARGE SCALE GENOMIC DNA]</scope>
    <source>
        <strain evidence="3 4">BM2</strain>
    </source>
</reference>
<organism evidence="3 4">
    <name type="scientific">Deinococcus actinosclerus</name>
    <dbReference type="NCBI Taxonomy" id="1768108"/>
    <lineage>
        <taxon>Bacteria</taxon>
        <taxon>Thermotogati</taxon>
        <taxon>Deinococcota</taxon>
        <taxon>Deinococci</taxon>
        <taxon>Deinococcales</taxon>
        <taxon>Deinococcaceae</taxon>
        <taxon>Deinococcus</taxon>
    </lineage>
</organism>
<dbReference type="Pfam" id="PF13795">
    <property type="entry name" value="HupE_UreJ_2"/>
    <property type="match status" value="1"/>
</dbReference>
<evidence type="ECO:0000256" key="2">
    <source>
        <dbReference type="SAM" id="SignalP"/>
    </source>
</evidence>
<evidence type="ECO:0000256" key="1">
    <source>
        <dbReference type="SAM" id="Phobius"/>
    </source>
</evidence>
<feature type="transmembrane region" description="Helical" evidence="1">
    <location>
        <begin position="278"/>
        <end position="295"/>
    </location>
</feature>
<protein>
    <recommendedName>
        <fullName evidence="5">HupE/UreJ family protein</fullName>
    </recommendedName>
</protein>
<feature type="transmembrane region" description="Helical" evidence="1">
    <location>
        <begin position="189"/>
        <end position="206"/>
    </location>
</feature>
<keyword evidence="1" id="KW-1133">Transmembrane helix</keyword>
<dbReference type="EMBL" id="CP013910">
    <property type="protein sequence ID" value="ALW89198.1"/>
    <property type="molecule type" value="Genomic_DNA"/>
</dbReference>